<evidence type="ECO:0008006" key="4">
    <source>
        <dbReference type="Google" id="ProtNLM"/>
    </source>
</evidence>
<evidence type="ECO:0000256" key="1">
    <source>
        <dbReference type="SAM" id="SignalP"/>
    </source>
</evidence>
<feature type="signal peptide" evidence="1">
    <location>
        <begin position="1"/>
        <end position="22"/>
    </location>
</feature>
<protein>
    <recommendedName>
        <fullName evidence="4">DUF4595 domain-containing protein</fullName>
    </recommendedName>
</protein>
<organism evidence="2 3">
    <name type="scientific">Bacteroides cellulosilyticus</name>
    <dbReference type="NCBI Taxonomy" id="246787"/>
    <lineage>
        <taxon>Bacteria</taxon>
        <taxon>Pseudomonadati</taxon>
        <taxon>Bacteroidota</taxon>
        <taxon>Bacteroidia</taxon>
        <taxon>Bacteroidales</taxon>
        <taxon>Bacteroidaceae</taxon>
        <taxon>Bacteroides</taxon>
    </lineage>
</organism>
<dbReference type="RefSeq" id="WP_029426376.1">
    <property type="nucleotide sequence ID" value="NZ_CP012801.1"/>
</dbReference>
<reference evidence="2 3" key="1">
    <citation type="journal article" date="2015" name="Science">
        <title>Genetic determinants of in vivo fitness and diet responsiveness in multiple human gut Bacteroides.</title>
        <authorList>
            <person name="Wu M."/>
            <person name="McNulty N.P."/>
            <person name="Rodionov D.A."/>
            <person name="Khoroshkin M.S."/>
            <person name="Griffin N.W."/>
            <person name="Cheng J."/>
            <person name="Latreille P."/>
            <person name="Kerstetter R.A."/>
            <person name="Terrapon N."/>
            <person name="Henrissat B."/>
            <person name="Osterman A.L."/>
            <person name="Gordon J.I."/>
        </authorList>
    </citation>
    <scope>NUCLEOTIDE SEQUENCE [LARGE SCALE GENOMIC DNA]</scope>
    <source>
        <strain evidence="2 3">WH2</strain>
    </source>
</reference>
<gene>
    <name evidence="2" type="ORF">BcellWH2_02860</name>
</gene>
<dbReference type="KEGG" id="bcel:BcellWH2_02860"/>
<dbReference type="AlphaFoldDB" id="A0A0N7IFG0"/>
<sequence length="317" mass="36491">MKRTNVLQALIFSIVILFGGTACDNANDERFSSTEEFTVEGDASSIEIPMTRTNWIVASVMYPDGGIMTDENGYPLKLEGMGTVRFHWGSITRDKAKSLTIQLNDNFAGEERRLILKLSTEQGLYSEQIFIQQKICTNYYQIESITYSLDEFDGVREAGTKPWGITWIDRTGSGEEIKKTSFFPFYNAFTEYYFDSYTGEYPKEWMNPEGESRYVDMPGNIVDGQIIFEQEKQKYTDRGMYRGELKDISFEMDMVGMKQNRYQADIYYKTLQVSYTMTLSRPGSDTKKIITGKLLKNYPYDCSPIRHEVSDLPPEDA</sequence>
<keyword evidence="1" id="KW-0732">Signal</keyword>
<dbReference type="EMBL" id="CP012801">
    <property type="protein sequence ID" value="ALJ60099.1"/>
    <property type="molecule type" value="Genomic_DNA"/>
</dbReference>
<accession>A0A0N7IFG0</accession>
<dbReference type="Proteomes" id="UP000061809">
    <property type="component" value="Chromosome"/>
</dbReference>
<feature type="chain" id="PRO_5006013428" description="DUF4595 domain-containing protein" evidence="1">
    <location>
        <begin position="23"/>
        <end position="317"/>
    </location>
</feature>
<dbReference type="PROSITE" id="PS51257">
    <property type="entry name" value="PROKAR_LIPOPROTEIN"/>
    <property type="match status" value="1"/>
</dbReference>
<name>A0A0N7IFG0_9BACE</name>
<evidence type="ECO:0000313" key="2">
    <source>
        <dbReference type="EMBL" id="ALJ60099.1"/>
    </source>
</evidence>
<dbReference type="PATRIC" id="fig|246787.4.peg.2957"/>
<evidence type="ECO:0000313" key="3">
    <source>
        <dbReference type="Proteomes" id="UP000061809"/>
    </source>
</evidence>
<proteinExistence type="predicted"/>